<evidence type="ECO:0000313" key="2">
    <source>
        <dbReference type="EMBL" id="KKB36301.1"/>
    </source>
</evidence>
<sequence>MYAFPARPFASIFSVNLLFTLVVLPAATGLFLMLIQRWSWLKRAVFILLLGLGAAVMEKQAEAVGLFVHSEEWSHLYTVAGYSLFLFAMAAFHDWFCEK</sequence>
<organism evidence="2 3">
    <name type="scientific">Bacillus thermotolerans</name>
    <name type="common">Quasibacillus thermotolerans</name>
    <dbReference type="NCBI Taxonomy" id="1221996"/>
    <lineage>
        <taxon>Bacteria</taxon>
        <taxon>Bacillati</taxon>
        <taxon>Bacillota</taxon>
        <taxon>Bacilli</taxon>
        <taxon>Bacillales</taxon>
        <taxon>Bacillaceae</taxon>
        <taxon>Bacillus</taxon>
    </lineage>
</organism>
<feature type="transmembrane region" description="Helical" evidence="1">
    <location>
        <begin position="77"/>
        <end position="96"/>
    </location>
</feature>
<name>A0A0F5HSL8_BACTR</name>
<proteinExistence type="predicted"/>
<accession>A0A0F5HSL8</accession>
<dbReference type="NCBIfam" id="NF041644">
    <property type="entry name" value="CBO0543_fam"/>
    <property type="match status" value="1"/>
</dbReference>
<keyword evidence="1" id="KW-0812">Transmembrane</keyword>
<evidence type="ECO:0000256" key="1">
    <source>
        <dbReference type="SAM" id="Phobius"/>
    </source>
</evidence>
<dbReference type="InterPro" id="IPR048147">
    <property type="entry name" value="CBO0543-like"/>
</dbReference>
<dbReference type="STRING" id="1221996.QY95_03165"/>
<evidence type="ECO:0000313" key="3">
    <source>
        <dbReference type="Proteomes" id="UP000031563"/>
    </source>
</evidence>
<keyword evidence="3" id="KW-1185">Reference proteome</keyword>
<evidence type="ECO:0008006" key="4">
    <source>
        <dbReference type="Google" id="ProtNLM"/>
    </source>
</evidence>
<dbReference type="AlphaFoldDB" id="A0A0F5HSL8"/>
<dbReference type="Proteomes" id="UP000031563">
    <property type="component" value="Unassembled WGS sequence"/>
</dbReference>
<dbReference type="EMBL" id="JWIR02000062">
    <property type="protein sequence ID" value="KKB36301.1"/>
    <property type="molecule type" value="Genomic_DNA"/>
</dbReference>
<keyword evidence="1" id="KW-0472">Membrane</keyword>
<feature type="transmembrane region" description="Helical" evidence="1">
    <location>
        <begin position="12"/>
        <end position="33"/>
    </location>
</feature>
<protein>
    <recommendedName>
        <fullName evidence="4">Group-specific protein</fullName>
    </recommendedName>
</protein>
<comment type="caution">
    <text evidence="2">The sequence shown here is derived from an EMBL/GenBank/DDBJ whole genome shotgun (WGS) entry which is preliminary data.</text>
</comment>
<feature type="transmembrane region" description="Helical" evidence="1">
    <location>
        <begin position="40"/>
        <end position="57"/>
    </location>
</feature>
<reference evidence="2" key="1">
    <citation type="submission" date="2015-02" db="EMBL/GenBank/DDBJ databases">
        <title>Genome Assembly of Bacillaceae bacterium MTCC 8252.</title>
        <authorList>
            <person name="Verma A."/>
            <person name="Khatri I."/>
            <person name="Mual P."/>
            <person name="Subramanian S."/>
            <person name="Krishnamurthi S."/>
        </authorList>
    </citation>
    <scope>NUCLEOTIDE SEQUENCE [LARGE SCALE GENOMIC DNA]</scope>
    <source>
        <strain evidence="2">MTCC 8252</strain>
    </source>
</reference>
<keyword evidence="1" id="KW-1133">Transmembrane helix</keyword>
<gene>
    <name evidence="2" type="ORF">QY95_03165</name>
</gene>